<feature type="coiled-coil region" evidence="1">
    <location>
        <begin position="271"/>
        <end position="298"/>
    </location>
</feature>
<dbReference type="InterPro" id="IPR018633">
    <property type="entry name" value="DUF2357"/>
</dbReference>
<keyword evidence="1" id="KW-0175">Coiled coil</keyword>
<evidence type="ECO:0000256" key="1">
    <source>
        <dbReference type="SAM" id="Coils"/>
    </source>
</evidence>
<sequence>MDTPFKVLFCQPEYEPTTGLTMDKEILITNFVQDEIALYKMTDDEVPEVVENKRLTLSFSCDDEEARLYMDGLDIVPAKYLEGDSAPYLAPTEIPILLYDTPNKKDKLNPIHSDGYYPFIPGYYRIKVIIGGKSYFSWLKVKPKQITEEQWVSMRNDIEETLHGLAQDLIHKNASLGINSEIPIPLHILRKLYIIKKDFSKWVTALKDIQTNPRMRIRKEYNLSPRDKTGIIDAESIRYYARHPESRDYIYQPKNVRSYDLVENQWMQKIIKFIAKEMNELLEYLEKHKEKVNKEIKREKYFHHNEHAQVRLKSKVLDELTKYERFVKRVRSDCLLVLQEEWMTEVKETTPMSIPHSLNLDPRYRRLFSLYRVLKSEDVSISLDSSYDYYWKRTDLLYEIWGFLQLINGLQHESIGFEVVKGWIFDVNSNSKSVQVPFLEPGTTIEFKRGNTKLNLFYDETLPFKKEATTLKKPIFTNSNRNRPDARIDLYESEEYIGTIMFDFKYRPLRFVWDSAKLKGSNKTDTMQQLISYRDNIYSPFLYRHEDEIHWQNLRPVHEVWAIYPSHEDNNSPKNPLDDYRVRLMELTPLGNQDLFYQSIEEAIQKVIDAY</sequence>
<organism evidence="3 4">
    <name type="scientific">Priestia megaterium Q3</name>
    <dbReference type="NCBI Taxonomy" id="1452722"/>
    <lineage>
        <taxon>Bacteria</taxon>
        <taxon>Bacillati</taxon>
        <taxon>Bacillota</taxon>
        <taxon>Bacilli</taxon>
        <taxon>Bacillales</taxon>
        <taxon>Bacillaceae</taxon>
        <taxon>Priestia</taxon>
    </lineage>
</organism>
<name>A0A806TZ95_PRIMG</name>
<dbReference type="Proteomes" id="UP000036410">
    <property type="component" value="Chromosome"/>
</dbReference>
<evidence type="ECO:0000313" key="4">
    <source>
        <dbReference type="Proteomes" id="UP000036410"/>
    </source>
</evidence>
<dbReference type="EMBL" id="CP010586">
    <property type="protein sequence ID" value="AKP77176.1"/>
    <property type="molecule type" value="Genomic_DNA"/>
</dbReference>
<gene>
    <name evidence="3" type="ORF">AS52_02211</name>
</gene>
<evidence type="ECO:0000313" key="3">
    <source>
        <dbReference type="EMBL" id="AKP77176.1"/>
    </source>
</evidence>
<reference evidence="3 4" key="1">
    <citation type="submission" date="2015-01" db="EMBL/GenBank/DDBJ databases">
        <title>Genome sequence of bacillus megaterium Q3.</title>
        <authorList>
            <person name="Wang Y."/>
            <person name="Luo K."/>
            <person name="Bai L."/>
            <person name="Luo F."/>
        </authorList>
    </citation>
    <scope>NUCLEOTIDE SEQUENCE [LARGE SCALE GENOMIC DNA]</scope>
    <source>
        <strain evidence="3 4">Q3</strain>
    </source>
</reference>
<dbReference type="AlphaFoldDB" id="A0A806TZ95"/>
<dbReference type="RefSeq" id="WP_049164368.1">
    <property type="nucleotide sequence ID" value="NZ_CP010586.1"/>
</dbReference>
<proteinExistence type="predicted"/>
<feature type="domain" description="DUF2357" evidence="2">
    <location>
        <begin position="122"/>
        <end position="297"/>
    </location>
</feature>
<dbReference type="InterPro" id="IPR007505">
    <property type="entry name" value="PDDEXK_7"/>
</dbReference>
<dbReference type="Pfam" id="PF09823">
    <property type="entry name" value="DUF2357"/>
    <property type="match status" value="1"/>
</dbReference>
<evidence type="ECO:0000259" key="2">
    <source>
        <dbReference type="Pfam" id="PF09823"/>
    </source>
</evidence>
<dbReference type="Pfam" id="PF04411">
    <property type="entry name" value="PDDEXK_7"/>
    <property type="match status" value="1"/>
</dbReference>
<accession>A0A806TZ95</accession>
<protein>
    <recommendedName>
        <fullName evidence="2">DUF2357 domain-containing protein</fullName>
    </recommendedName>
</protein>